<evidence type="ECO:0000256" key="2">
    <source>
        <dbReference type="ARBA" id="ARBA00022448"/>
    </source>
</evidence>
<sequence>MLYSQETMNKEIAISVRRVSKKFRLFNSAKERLAEALHPFRKKYHREFWALQDVSFDVYRGEIIGILGKNGSGKSTLLQIICSVMQPTEGVVEVSGRISALLELGAGFNPEFTGRENVILNGSIMGISRQEMLRRLPAIEAFADIGDFFDQPVKTYSSGMFVRVAFAAAIHVDPEILVVDEALSVGDSKFQHRCFQRIREFMEQGKTIIVVSHSTDTLLRICHRGIVFDSGKLSHIGPIASAVNHYQNLLFGSPDAVEKSSELVFEDKKNKAEISTSLIGALSNDTRDKVSEKPNYNSHEVRLGSGAATIIDFDLISAGIINPHEISAHAETELIIKLRYNDDLTNTSVGFALVTIDGTYVFGTNMIMMQAPLINAEAGRCYAVKFMFTSRLVGGEYFLNIGCNQLVDGTDMFLDVRRSVARIKFSDTPSVVGFVDLGVVHEVIDLNITRSCSI</sequence>
<comment type="caution">
    <text evidence="6">The sequence shown here is derived from an EMBL/GenBank/DDBJ whole genome shotgun (WGS) entry which is preliminary data.</text>
</comment>
<dbReference type="InterPro" id="IPR027417">
    <property type="entry name" value="P-loop_NTPase"/>
</dbReference>
<reference evidence="6 7" key="1">
    <citation type="submission" date="2018-02" db="EMBL/GenBank/DDBJ databases">
        <title>Subsurface microbial communities from deep shales in Ohio and West Virginia, USA.</title>
        <authorList>
            <person name="Wrighton K."/>
        </authorList>
    </citation>
    <scope>NUCLEOTIDE SEQUENCE [LARGE SCALE GENOMIC DNA]</scope>
    <source>
        <strain evidence="6 7">OWC-G53F</strain>
    </source>
</reference>
<evidence type="ECO:0000313" key="7">
    <source>
        <dbReference type="Proteomes" id="UP000238071"/>
    </source>
</evidence>
<dbReference type="GO" id="GO:0016020">
    <property type="term" value="C:membrane"/>
    <property type="evidence" value="ECO:0007669"/>
    <property type="project" value="InterPro"/>
</dbReference>
<dbReference type="InterPro" id="IPR015860">
    <property type="entry name" value="ABC_transpr_TagH-like"/>
</dbReference>
<dbReference type="InterPro" id="IPR029439">
    <property type="entry name" value="Wzt_C"/>
</dbReference>
<dbReference type="CDD" id="cd10147">
    <property type="entry name" value="Wzt_C-like"/>
    <property type="match status" value="1"/>
</dbReference>
<keyword evidence="4 6" id="KW-0067">ATP-binding</keyword>
<dbReference type="Pfam" id="PF14524">
    <property type="entry name" value="Wzt_C"/>
    <property type="match status" value="1"/>
</dbReference>
<keyword evidence="7" id="KW-1185">Reference proteome</keyword>
<dbReference type="SMART" id="SM00382">
    <property type="entry name" value="AAA"/>
    <property type="match status" value="1"/>
</dbReference>
<accession>A0A2S6H2C8</accession>
<comment type="similarity">
    <text evidence="1">Belongs to the ABC transporter superfamily.</text>
</comment>
<evidence type="ECO:0000313" key="6">
    <source>
        <dbReference type="EMBL" id="PPK71566.1"/>
    </source>
</evidence>
<dbReference type="InterPro" id="IPR003593">
    <property type="entry name" value="AAA+_ATPase"/>
</dbReference>
<dbReference type="InterPro" id="IPR050683">
    <property type="entry name" value="Bact_Polysacc_Export_ATP-bd"/>
</dbReference>
<dbReference type="SUPFAM" id="SSF52540">
    <property type="entry name" value="P-loop containing nucleoside triphosphate hydrolases"/>
    <property type="match status" value="1"/>
</dbReference>
<dbReference type="InterPro" id="IPR017871">
    <property type="entry name" value="ABC_transporter-like_CS"/>
</dbReference>
<evidence type="ECO:0000259" key="5">
    <source>
        <dbReference type="PROSITE" id="PS50893"/>
    </source>
</evidence>
<name>A0A2S6H2C8_9GAMM</name>
<dbReference type="PROSITE" id="PS50893">
    <property type="entry name" value="ABC_TRANSPORTER_2"/>
    <property type="match status" value="1"/>
</dbReference>
<proteinExistence type="inferred from homology"/>
<dbReference type="InterPro" id="IPR003439">
    <property type="entry name" value="ABC_transporter-like_ATP-bd"/>
</dbReference>
<dbReference type="PROSITE" id="PS00211">
    <property type="entry name" value="ABC_TRANSPORTER_1"/>
    <property type="match status" value="1"/>
</dbReference>
<evidence type="ECO:0000256" key="3">
    <source>
        <dbReference type="ARBA" id="ARBA00022741"/>
    </source>
</evidence>
<keyword evidence="2" id="KW-0813">Transport</keyword>
<dbReference type="Pfam" id="PF00005">
    <property type="entry name" value="ABC_tran"/>
    <property type="match status" value="1"/>
</dbReference>
<organism evidence="6 7">
    <name type="scientific">Methylobacter tundripaludum</name>
    <dbReference type="NCBI Taxonomy" id="173365"/>
    <lineage>
        <taxon>Bacteria</taxon>
        <taxon>Pseudomonadati</taxon>
        <taxon>Pseudomonadota</taxon>
        <taxon>Gammaproteobacteria</taxon>
        <taxon>Methylococcales</taxon>
        <taxon>Methylococcaceae</taxon>
        <taxon>Methylobacter</taxon>
    </lineage>
</organism>
<keyword evidence="3" id="KW-0547">Nucleotide-binding</keyword>
<dbReference type="EMBL" id="PTIY01000007">
    <property type="protein sequence ID" value="PPK71566.1"/>
    <property type="molecule type" value="Genomic_DNA"/>
</dbReference>
<protein>
    <submittedName>
        <fullName evidence="6">Lipopolysaccharide transport system ATP-binding protein</fullName>
    </submittedName>
</protein>
<dbReference type="Gene3D" id="3.40.50.300">
    <property type="entry name" value="P-loop containing nucleotide triphosphate hydrolases"/>
    <property type="match status" value="1"/>
</dbReference>
<dbReference type="Proteomes" id="UP000238071">
    <property type="component" value="Unassembled WGS sequence"/>
</dbReference>
<dbReference type="CDD" id="cd03220">
    <property type="entry name" value="ABC_KpsT_Wzt"/>
    <property type="match status" value="1"/>
</dbReference>
<dbReference type="GO" id="GO:0016887">
    <property type="term" value="F:ATP hydrolysis activity"/>
    <property type="evidence" value="ECO:0007669"/>
    <property type="project" value="InterPro"/>
</dbReference>
<dbReference type="OrthoDB" id="9778870at2"/>
<dbReference type="GO" id="GO:0005524">
    <property type="term" value="F:ATP binding"/>
    <property type="evidence" value="ECO:0007669"/>
    <property type="project" value="UniProtKB-KW"/>
</dbReference>
<dbReference type="GO" id="GO:0140359">
    <property type="term" value="F:ABC-type transporter activity"/>
    <property type="evidence" value="ECO:0007669"/>
    <property type="project" value="InterPro"/>
</dbReference>
<dbReference type="PANTHER" id="PTHR46743:SF2">
    <property type="entry name" value="TEICHOIC ACIDS EXPORT ATP-BINDING PROTEIN TAGH"/>
    <property type="match status" value="1"/>
</dbReference>
<evidence type="ECO:0000256" key="1">
    <source>
        <dbReference type="ARBA" id="ARBA00005417"/>
    </source>
</evidence>
<dbReference type="Gene3D" id="2.70.50.60">
    <property type="entry name" value="abc- transporter (atp binding component) like domain"/>
    <property type="match status" value="1"/>
</dbReference>
<evidence type="ECO:0000256" key="4">
    <source>
        <dbReference type="ARBA" id="ARBA00022840"/>
    </source>
</evidence>
<dbReference type="PANTHER" id="PTHR46743">
    <property type="entry name" value="TEICHOIC ACIDS EXPORT ATP-BINDING PROTEIN TAGH"/>
    <property type="match status" value="1"/>
</dbReference>
<gene>
    <name evidence="6" type="ORF">B0F88_10790</name>
</gene>
<feature type="domain" description="ABC transporter" evidence="5">
    <location>
        <begin position="23"/>
        <end position="255"/>
    </location>
</feature>
<dbReference type="AlphaFoldDB" id="A0A2S6H2C8"/>